<evidence type="ECO:0000313" key="3">
    <source>
        <dbReference type="Proteomes" id="UP000235145"/>
    </source>
</evidence>
<accession>A0A9R1UR81</accession>
<reference evidence="2 3" key="1">
    <citation type="journal article" date="2017" name="Nat. Commun.">
        <title>Genome assembly with in vitro proximity ligation data and whole-genome triplication in lettuce.</title>
        <authorList>
            <person name="Reyes-Chin-Wo S."/>
            <person name="Wang Z."/>
            <person name="Yang X."/>
            <person name="Kozik A."/>
            <person name="Arikit S."/>
            <person name="Song C."/>
            <person name="Xia L."/>
            <person name="Froenicke L."/>
            <person name="Lavelle D.O."/>
            <person name="Truco M.J."/>
            <person name="Xia R."/>
            <person name="Zhu S."/>
            <person name="Xu C."/>
            <person name="Xu H."/>
            <person name="Xu X."/>
            <person name="Cox K."/>
            <person name="Korf I."/>
            <person name="Meyers B.C."/>
            <person name="Michelmore R.W."/>
        </authorList>
    </citation>
    <scope>NUCLEOTIDE SEQUENCE [LARGE SCALE GENOMIC DNA]</scope>
    <source>
        <strain evidence="3">cv. Salinas</strain>
        <tissue evidence="2">Seedlings</tissue>
    </source>
</reference>
<feature type="region of interest" description="Disordered" evidence="1">
    <location>
        <begin position="22"/>
        <end position="83"/>
    </location>
</feature>
<dbReference type="EMBL" id="NBSK02000008">
    <property type="protein sequence ID" value="KAJ0191523.1"/>
    <property type="molecule type" value="Genomic_DNA"/>
</dbReference>
<gene>
    <name evidence="2" type="ORF">LSAT_V11C800448800</name>
</gene>
<protein>
    <submittedName>
        <fullName evidence="2">Uncharacterized protein</fullName>
    </submittedName>
</protein>
<keyword evidence="3" id="KW-1185">Reference proteome</keyword>
<evidence type="ECO:0000313" key="2">
    <source>
        <dbReference type="EMBL" id="KAJ0191523.1"/>
    </source>
</evidence>
<evidence type="ECO:0000256" key="1">
    <source>
        <dbReference type="SAM" id="MobiDB-lite"/>
    </source>
</evidence>
<proteinExistence type="predicted"/>
<comment type="caution">
    <text evidence="2">The sequence shown here is derived from an EMBL/GenBank/DDBJ whole genome shotgun (WGS) entry which is preliminary data.</text>
</comment>
<organism evidence="2 3">
    <name type="scientific">Lactuca sativa</name>
    <name type="common">Garden lettuce</name>
    <dbReference type="NCBI Taxonomy" id="4236"/>
    <lineage>
        <taxon>Eukaryota</taxon>
        <taxon>Viridiplantae</taxon>
        <taxon>Streptophyta</taxon>
        <taxon>Embryophyta</taxon>
        <taxon>Tracheophyta</taxon>
        <taxon>Spermatophyta</taxon>
        <taxon>Magnoliopsida</taxon>
        <taxon>eudicotyledons</taxon>
        <taxon>Gunneridae</taxon>
        <taxon>Pentapetalae</taxon>
        <taxon>asterids</taxon>
        <taxon>campanulids</taxon>
        <taxon>Asterales</taxon>
        <taxon>Asteraceae</taxon>
        <taxon>Cichorioideae</taxon>
        <taxon>Cichorieae</taxon>
        <taxon>Lactucinae</taxon>
        <taxon>Lactuca</taxon>
    </lineage>
</organism>
<name>A0A9R1UR81_LACSA</name>
<dbReference type="Proteomes" id="UP000235145">
    <property type="component" value="Unassembled WGS sequence"/>
</dbReference>
<feature type="compositionally biased region" description="Basic and acidic residues" evidence="1">
    <location>
        <begin position="46"/>
        <end position="57"/>
    </location>
</feature>
<sequence length="114" mass="12793">MQRRGVVAQLRRPSAVLLLSPTSYKPTKCSNSRRSRRAPSVLDVTEEARRTGSREDIGLLGSDESGKAPPVLNPVEEEEGRNEQGPIRWVIGFDYLTGTEREFSEYLQGRSFNV</sequence>
<dbReference type="AlphaFoldDB" id="A0A9R1UR81"/>